<organism evidence="5 6">
    <name type="scientific">Triparma strigata</name>
    <dbReference type="NCBI Taxonomy" id="1606541"/>
    <lineage>
        <taxon>Eukaryota</taxon>
        <taxon>Sar</taxon>
        <taxon>Stramenopiles</taxon>
        <taxon>Ochrophyta</taxon>
        <taxon>Bolidophyceae</taxon>
        <taxon>Parmales</taxon>
        <taxon>Triparmaceae</taxon>
        <taxon>Triparma</taxon>
    </lineage>
</organism>
<feature type="chain" id="PRO_5040851420" evidence="4">
    <location>
        <begin position="34"/>
        <end position="261"/>
    </location>
</feature>
<keyword evidence="4" id="KW-0732">Signal</keyword>
<dbReference type="CDD" id="cd02440">
    <property type="entry name" value="AdoMet_MTases"/>
    <property type="match status" value="1"/>
</dbReference>
<dbReference type="Gene3D" id="3.40.50.150">
    <property type="entry name" value="Vaccinia Virus protein VP39"/>
    <property type="match status" value="1"/>
</dbReference>
<dbReference type="InterPro" id="IPR029063">
    <property type="entry name" value="SAM-dependent_MTases_sf"/>
</dbReference>
<keyword evidence="3" id="KW-0808">Transferase</keyword>
<evidence type="ECO:0000256" key="4">
    <source>
        <dbReference type="SAM" id="SignalP"/>
    </source>
</evidence>
<dbReference type="NCBIfam" id="TIGR00138">
    <property type="entry name" value="rsmG_gidB"/>
    <property type="match status" value="1"/>
</dbReference>
<keyword evidence="6" id="KW-1185">Reference proteome</keyword>
<evidence type="ECO:0000313" key="6">
    <source>
        <dbReference type="Proteomes" id="UP001165085"/>
    </source>
</evidence>
<dbReference type="SUPFAM" id="SSF53335">
    <property type="entry name" value="S-adenosyl-L-methionine-dependent methyltransferases"/>
    <property type="match status" value="1"/>
</dbReference>
<dbReference type="InterPro" id="IPR003682">
    <property type="entry name" value="rRNA_ssu_MeTfrase_G"/>
</dbReference>
<evidence type="ECO:0000313" key="5">
    <source>
        <dbReference type="EMBL" id="GMH99299.1"/>
    </source>
</evidence>
<keyword evidence="1" id="KW-0963">Cytoplasm</keyword>
<feature type="signal peptide" evidence="4">
    <location>
        <begin position="1"/>
        <end position="33"/>
    </location>
</feature>
<evidence type="ECO:0000256" key="3">
    <source>
        <dbReference type="ARBA" id="ARBA00022679"/>
    </source>
</evidence>
<proteinExistence type="inferred from homology"/>
<dbReference type="HAMAP" id="MF_00074">
    <property type="entry name" value="16SrRNA_methyltr_G"/>
    <property type="match status" value="1"/>
</dbReference>
<keyword evidence="2" id="KW-0698">rRNA processing</keyword>
<dbReference type="EMBL" id="BRXY01000542">
    <property type="protein sequence ID" value="GMH99299.1"/>
    <property type="molecule type" value="Genomic_DNA"/>
</dbReference>
<comment type="caution">
    <text evidence="5">The sequence shown here is derived from an EMBL/GenBank/DDBJ whole genome shotgun (WGS) entry which is preliminary data.</text>
</comment>
<dbReference type="GO" id="GO:0005829">
    <property type="term" value="C:cytosol"/>
    <property type="evidence" value="ECO:0007669"/>
    <property type="project" value="TreeGrafter"/>
</dbReference>
<sequence length="261" mass="28790">MRSKSMKVFAMKVFAIQVCALLLFVILTPPTSAYAPSSGASSWSKRVGIDAEKMHKLTTLSELIVDWNTKVNIISRNPPPTPSHVMERHIAPSVALLSMMPRNVKSVVDVGTGGGFPGLPLALCMTETDFVLCDSVGKKLKVVNDMATQLETSNVQVHHGRAEEMKSGHFDVVVGRSVADLPRFCSWVEHLMHEDSALLYIKGGRIEDDMPLEVIEPLEDEEINDLLGADFSDKRVLKYNRGAVRLLAKQAPAIIQKKNKK</sequence>
<evidence type="ECO:0000256" key="1">
    <source>
        <dbReference type="ARBA" id="ARBA00022490"/>
    </source>
</evidence>
<protein>
    <submittedName>
        <fullName evidence="5">Uncharacterized protein</fullName>
    </submittedName>
</protein>
<gene>
    <name evidence="5" type="ORF">TrST_g3158</name>
</gene>
<reference evidence="6" key="1">
    <citation type="journal article" date="2023" name="Commun. Biol.">
        <title>Genome analysis of Parmales, the sister group of diatoms, reveals the evolutionary specialization of diatoms from phago-mixotrophs to photoautotrophs.</title>
        <authorList>
            <person name="Ban H."/>
            <person name="Sato S."/>
            <person name="Yoshikawa S."/>
            <person name="Yamada K."/>
            <person name="Nakamura Y."/>
            <person name="Ichinomiya M."/>
            <person name="Sato N."/>
            <person name="Blanc-Mathieu R."/>
            <person name="Endo H."/>
            <person name="Kuwata A."/>
            <person name="Ogata H."/>
        </authorList>
    </citation>
    <scope>NUCLEOTIDE SEQUENCE [LARGE SCALE GENOMIC DNA]</scope>
    <source>
        <strain evidence="6">NIES 3701</strain>
    </source>
</reference>
<dbReference type="PANTHER" id="PTHR31760:SF0">
    <property type="entry name" value="S-ADENOSYL-L-METHIONINE-DEPENDENT METHYLTRANSFERASES SUPERFAMILY PROTEIN"/>
    <property type="match status" value="1"/>
</dbReference>
<dbReference type="Proteomes" id="UP001165085">
    <property type="component" value="Unassembled WGS sequence"/>
</dbReference>
<accession>A0A9W7BYM7</accession>
<dbReference type="AlphaFoldDB" id="A0A9W7BYM7"/>
<dbReference type="OrthoDB" id="784548at2759"/>
<evidence type="ECO:0000256" key="2">
    <source>
        <dbReference type="ARBA" id="ARBA00022552"/>
    </source>
</evidence>
<dbReference type="GO" id="GO:0070043">
    <property type="term" value="F:rRNA (guanine-N7-)-methyltransferase activity"/>
    <property type="evidence" value="ECO:0007669"/>
    <property type="project" value="TreeGrafter"/>
</dbReference>
<dbReference type="Pfam" id="PF02527">
    <property type="entry name" value="GidB"/>
    <property type="match status" value="1"/>
</dbReference>
<dbReference type="PANTHER" id="PTHR31760">
    <property type="entry name" value="S-ADENOSYL-L-METHIONINE-DEPENDENT METHYLTRANSFERASES SUPERFAMILY PROTEIN"/>
    <property type="match status" value="1"/>
</dbReference>
<name>A0A9W7BYM7_9STRA</name>